<reference evidence="3" key="1">
    <citation type="submission" date="2016-10" db="EMBL/GenBank/DDBJ databases">
        <authorList>
            <person name="Varghese N."/>
            <person name="Submissions S."/>
        </authorList>
    </citation>
    <scope>NUCLEOTIDE SEQUENCE [LARGE SCALE GENOMIC DNA]</scope>
    <source>
        <strain evidence="3">CPCC 202695</strain>
    </source>
</reference>
<reference evidence="2" key="2">
    <citation type="submission" date="2016-10" db="EMBL/GenBank/DDBJ databases">
        <authorList>
            <person name="de Groot N.N."/>
        </authorList>
    </citation>
    <scope>NUCLEOTIDE SEQUENCE [LARGE SCALE GENOMIC DNA]</scope>
    <source>
        <strain evidence="2">CPCC 202695</strain>
    </source>
</reference>
<evidence type="ECO:0000313" key="4">
    <source>
        <dbReference type="Proteomes" id="UP000893823"/>
    </source>
</evidence>
<evidence type="ECO:0000313" key="2">
    <source>
        <dbReference type="EMBL" id="SDT38967.1"/>
    </source>
</evidence>
<organism evidence="2 3">
    <name type="scientific">Agromyces flavus</name>
    <dbReference type="NCBI Taxonomy" id="589382"/>
    <lineage>
        <taxon>Bacteria</taxon>
        <taxon>Bacillati</taxon>
        <taxon>Actinomycetota</taxon>
        <taxon>Actinomycetes</taxon>
        <taxon>Micrococcales</taxon>
        <taxon>Microbacteriaceae</taxon>
        <taxon>Agromyces</taxon>
    </lineage>
</organism>
<dbReference type="AlphaFoldDB" id="A0A1H1ZZJ8"/>
<dbReference type="STRING" id="589382.SAMN04489721_3427"/>
<evidence type="ECO:0000313" key="1">
    <source>
        <dbReference type="EMBL" id="MCP2367349.1"/>
    </source>
</evidence>
<dbReference type="EMBL" id="SODL02000002">
    <property type="protein sequence ID" value="MCP2367349.1"/>
    <property type="molecule type" value="Genomic_DNA"/>
</dbReference>
<accession>A0A1H1ZZJ8</accession>
<proteinExistence type="predicted"/>
<dbReference type="Proteomes" id="UP000199482">
    <property type="component" value="Chromosome I"/>
</dbReference>
<reference evidence="1" key="3">
    <citation type="submission" date="2022-06" db="EMBL/GenBank/DDBJ databases">
        <title>Genomic Encyclopedia of Type Strains, Phase III (KMG-III): the genomes of soil and plant-associated and newly described type strains.</title>
        <authorList>
            <person name="Whitman W."/>
        </authorList>
    </citation>
    <scope>NUCLEOTIDE SEQUENCE</scope>
    <source>
        <strain evidence="1">CPCC 202695</strain>
    </source>
</reference>
<dbReference type="EMBL" id="LT629755">
    <property type="protein sequence ID" value="SDT38967.1"/>
    <property type="molecule type" value="Genomic_DNA"/>
</dbReference>
<name>A0A1H1ZZJ8_9MICO</name>
<keyword evidence="4" id="KW-1185">Reference proteome</keyword>
<dbReference type="Proteomes" id="UP000893823">
    <property type="component" value="Unassembled WGS sequence"/>
</dbReference>
<protein>
    <submittedName>
        <fullName evidence="2">Uncharacterized protein</fullName>
    </submittedName>
</protein>
<dbReference type="RefSeq" id="WP_133988505.1">
    <property type="nucleotide sequence ID" value="NZ_BMDN01000002.1"/>
</dbReference>
<sequence length="178" mass="18980">MDAPAGLGVVTASTGAGMLALWDTSAFEDVDGYDAWEERVNERLPDAIRAGELVPVNIRFDGAYGVRVVVAPDELTEREQRYAIVTSDHYLLVIAGATACLSGLESVGDPSEAPLSVPLVAGRYAVRTTLVAWDEEPDSKGPDGRPTSTALPDFVVRIEPASGSESFRVAKETFDRPA</sequence>
<gene>
    <name evidence="1" type="ORF">BCL57_001503</name>
    <name evidence="2" type="ORF">SAMN04489721_3427</name>
</gene>
<evidence type="ECO:0000313" key="3">
    <source>
        <dbReference type="Proteomes" id="UP000199482"/>
    </source>
</evidence>
<dbReference type="OrthoDB" id="4179385at2"/>